<evidence type="ECO:0008006" key="4">
    <source>
        <dbReference type="Google" id="ProtNLM"/>
    </source>
</evidence>
<organism evidence="2 3">
    <name type="scientific">Parasedimentitalea psychrophila</name>
    <dbReference type="NCBI Taxonomy" id="2997337"/>
    <lineage>
        <taxon>Bacteria</taxon>
        <taxon>Pseudomonadati</taxon>
        <taxon>Pseudomonadota</taxon>
        <taxon>Alphaproteobacteria</taxon>
        <taxon>Rhodobacterales</taxon>
        <taxon>Paracoccaceae</taxon>
        <taxon>Parasedimentitalea</taxon>
    </lineage>
</organism>
<dbReference type="EMBL" id="CP127247">
    <property type="protein sequence ID" value="WIY23728.1"/>
    <property type="molecule type" value="Genomic_DNA"/>
</dbReference>
<feature type="transmembrane region" description="Helical" evidence="1">
    <location>
        <begin position="7"/>
        <end position="28"/>
    </location>
</feature>
<feature type="transmembrane region" description="Helical" evidence="1">
    <location>
        <begin position="130"/>
        <end position="149"/>
    </location>
</feature>
<reference evidence="2 3" key="1">
    <citation type="submission" date="2023-06" db="EMBL/GenBank/DDBJ databases">
        <title>Parasedimentitalea psychrophila sp. nov., a psychrophilic bacterium isolated from deep-sea sediment.</title>
        <authorList>
            <person name="Li A."/>
        </authorList>
    </citation>
    <scope>NUCLEOTIDE SEQUENCE [LARGE SCALE GENOMIC DNA]</scope>
    <source>
        <strain evidence="2 3">QS115</strain>
    </source>
</reference>
<feature type="transmembrane region" description="Helical" evidence="1">
    <location>
        <begin position="40"/>
        <end position="60"/>
    </location>
</feature>
<keyword evidence="1" id="KW-0812">Transmembrane</keyword>
<dbReference type="AlphaFoldDB" id="A0A9Y2KW18"/>
<keyword evidence="1" id="KW-1133">Transmembrane helix</keyword>
<gene>
    <name evidence="2" type="ORF">QPJ95_13845</name>
</gene>
<evidence type="ECO:0000256" key="1">
    <source>
        <dbReference type="SAM" id="Phobius"/>
    </source>
</evidence>
<dbReference type="KEGG" id="ppso:QPJ95_13845"/>
<evidence type="ECO:0000313" key="2">
    <source>
        <dbReference type="EMBL" id="WIY23728.1"/>
    </source>
</evidence>
<feature type="transmembrane region" description="Helical" evidence="1">
    <location>
        <begin position="80"/>
        <end position="96"/>
    </location>
</feature>
<name>A0A9Y2KW18_9RHOB</name>
<dbReference type="Proteomes" id="UP001238334">
    <property type="component" value="Chromosome"/>
</dbReference>
<protein>
    <recommendedName>
        <fullName evidence="4">Tripartite tricarboxylate transporter TctB family protein</fullName>
    </recommendedName>
</protein>
<dbReference type="RefSeq" id="WP_270921015.1">
    <property type="nucleotide sequence ID" value="NZ_CP127247.1"/>
</dbReference>
<keyword evidence="1" id="KW-0472">Membrane</keyword>
<evidence type="ECO:0000313" key="3">
    <source>
        <dbReference type="Proteomes" id="UP001238334"/>
    </source>
</evidence>
<accession>A0A9Y2KW18</accession>
<sequence length="158" mass="16487">MNNRDQAILFALITLMGMGVVATAIATPPSRFDPVGTQNFMGVIGVLATILAAACAVFAFSRARQTGAEETGKSLDTLKTGLFFVAVPAAMSVLIVERLCSTELVLIAIFALIGLLVIKVSPDHKLTGKTLGYLSISGVVLTLGVAQLFKNVLGLPLP</sequence>
<proteinExistence type="predicted"/>
<feature type="transmembrane region" description="Helical" evidence="1">
    <location>
        <begin position="102"/>
        <end position="118"/>
    </location>
</feature>
<keyword evidence="3" id="KW-1185">Reference proteome</keyword>